<dbReference type="AlphaFoldDB" id="A0A2U2EFQ3"/>
<dbReference type="Pfam" id="PF18941">
    <property type="entry name" value="DUF5688"/>
    <property type="match status" value="1"/>
</dbReference>
<name>A0A2U2EFQ3_9FIRM</name>
<evidence type="ECO:0000313" key="2">
    <source>
        <dbReference type="Proteomes" id="UP000245905"/>
    </source>
</evidence>
<sequence length="335" mass="38065">MMKYEIFKDVVENAVLDYLPPEFQNSELYLQRVKKVNGMDYDGLVVRKEDTNVCPVINLTQLYEDYKLSEDIELVTKNAADTVLLAYEEAPENEYQDVLDEGFRQNIIYEISNTKANAQRLAGCPTRQLNDLTVSYNICLSDHDGLSKTIMVNNEIAAALGMSETELFDTAEKNMSRLFEVNVTNLFDYVYGQFKARGMSDEQISDLLGGDASRLSDGYPWIVQNTSNNGATVLLNTEVFKELSDQVEGNLIIIPSSTHEVLAMDARMVPDCDDLSAFIQQTNMDVVSPSERLSNQVYMYDRKENSIEMVTRNKLDIIPQESRNISYEKNIKPEI</sequence>
<protein>
    <submittedName>
        <fullName evidence="1">Uncharacterized protein</fullName>
    </submittedName>
</protein>
<accession>A0A2U2EFQ3</accession>
<comment type="caution">
    <text evidence="1">The sequence shown here is derived from an EMBL/GenBank/DDBJ whole genome shotgun (WGS) entry which is preliminary data.</text>
</comment>
<reference evidence="1 2" key="1">
    <citation type="submission" date="2014-09" db="EMBL/GenBank/DDBJ databases">
        <title>Butyrate-producing bacteria isolated from human gut.</title>
        <authorList>
            <person name="Zhang Q."/>
            <person name="Zhao L."/>
        </authorList>
    </citation>
    <scope>NUCLEOTIDE SEQUENCE [LARGE SCALE GENOMIC DNA]</scope>
    <source>
        <strain evidence="1 2">R22</strain>
    </source>
</reference>
<organism evidence="1 2">
    <name type="scientific">Agathobacter rectalis</name>
    <dbReference type="NCBI Taxonomy" id="39491"/>
    <lineage>
        <taxon>Bacteria</taxon>
        <taxon>Bacillati</taxon>
        <taxon>Bacillota</taxon>
        <taxon>Clostridia</taxon>
        <taxon>Lachnospirales</taxon>
        <taxon>Lachnospiraceae</taxon>
        <taxon>Agathobacter</taxon>
    </lineage>
</organism>
<evidence type="ECO:0000313" key="1">
    <source>
        <dbReference type="EMBL" id="PWE83318.1"/>
    </source>
</evidence>
<dbReference type="EMBL" id="JRFS01000021">
    <property type="protein sequence ID" value="PWE83318.1"/>
    <property type="molecule type" value="Genomic_DNA"/>
</dbReference>
<dbReference type="Proteomes" id="UP000245905">
    <property type="component" value="Unassembled WGS sequence"/>
</dbReference>
<gene>
    <name evidence="1" type="ORF">LD38_10645</name>
</gene>
<dbReference type="InterPro" id="IPR043743">
    <property type="entry name" value="DUF5688"/>
</dbReference>
<proteinExistence type="predicted"/>
<dbReference type="RefSeq" id="WP_109258222.1">
    <property type="nucleotide sequence ID" value="NZ_JRFS01000021.1"/>
</dbReference>